<comment type="subcellular location">
    <subcellularLocation>
        <location evidence="1">Endoplasmic reticulum membrane</location>
        <topology evidence="1">Peripheral membrane protein</topology>
    </subcellularLocation>
</comment>
<dbReference type="GO" id="GO:0006986">
    <property type="term" value="P:response to unfolded protein"/>
    <property type="evidence" value="ECO:0007669"/>
    <property type="project" value="UniProtKB-KW"/>
</dbReference>
<feature type="domain" description="UBX" evidence="8">
    <location>
        <begin position="320"/>
        <end position="390"/>
    </location>
</feature>
<dbReference type="GO" id="GO:0036503">
    <property type="term" value="P:ERAD pathway"/>
    <property type="evidence" value="ECO:0007669"/>
    <property type="project" value="TreeGrafter"/>
</dbReference>
<comment type="function">
    <text evidence="6">Involved in endoplasmic reticulum-associated protein degradation (ERAD). Acts as a platform to recruit both UBQLN1 and VCP to the ER during ERAD.</text>
</comment>
<sequence length="488" mass="53826">MRWYNGSIAEAVNLSKQRNTIFVVFIQGDNDLSDEMSSTLNDVVVRSKLSNESNFLAVNLKSGSTNYTHFAQIYQIVPVPSLFFIGRNGTPLEVVCAGVDADNLSARIDRILAEHRQENPKINDHSDAFIKVLDEYSESDNYELVCGDEICVRVPRPKHDKPGPSRDSAPPADDSASPADESPEPTDSEANQQKPSGMETLTEIEDKLERTKLLIEARRREKEEKEKELEKQREIERRATGKGVTELKKWQAEQELKQIQEERKREKLENELARQRILQQIAQDRAERRARDLAPAPPDPKPAPPAQLPGTAGGDGAGARVQFKLPDGSSHSAQFAADATVEDLRAHVSRSAQLQPSSFTLWTAFPRRELTAGAESLAAQGLVPSGAVLVLPVRAAPPAPALTSSFASLLAFFSSLFSTLVLEPSQQVYQWIRSRLFPPAAPRSPDPHSPSRAAPPGLRRRGNVHRLPGDTGASDDNNTWNGNSTQQM</sequence>
<feature type="region of interest" description="Disordered" evidence="7">
    <location>
        <begin position="154"/>
        <end position="207"/>
    </location>
</feature>
<dbReference type="KEGG" id="bman:114252561"/>
<dbReference type="InterPro" id="IPR036249">
    <property type="entry name" value="Thioredoxin-like_sf"/>
</dbReference>
<dbReference type="SUPFAM" id="SSF54236">
    <property type="entry name" value="Ubiquitin-like"/>
    <property type="match status" value="1"/>
</dbReference>
<gene>
    <name evidence="10" type="primary">LOC114252561</name>
</gene>
<evidence type="ECO:0000259" key="8">
    <source>
        <dbReference type="PROSITE" id="PS50033"/>
    </source>
</evidence>
<dbReference type="Pfam" id="PF23187">
    <property type="entry name" value="UBX7_N"/>
    <property type="match status" value="1"/>
</dbReference>
<dbReference type="PROSITE" id="PS50033">
    <property type="entry name" value="UBX"/>
    <property type="match status" value="1"/>
</dbReference>
<proteinExistence type="predicted"/>
<evidence type="ECO:0000256" key="2">
    <source>
        <dbReference type="ARBA" id="ARBA00023230"/>
    </source>
</evidence>
<dbReference type="Proteomes" id="UP000504629">
    <property type="component" value="Unplaced"/>
</dbReference>
<evidence type="ECO:0000256" key="4">
    <source>
        <dbReference type="ARBA" id="ARBA00040925"/>
    </source>
</evidence>
<dbReference type="Pfam" id="PF00789">
    <property type="entry name" value="UBX"/>
    <property type="match status" value="1"/>
</dbReference>
<dbReference type="InterPro" id="IPR029071">
    <property type="entry name" value="Ubiquitin-like_domsf"/>
</dbReference>
<evidence type="ECO:0000313" key="9">
    <source>
        <dbReference type="Proteomes" id="UP000504629"/>
    </source>
</evidence>
<protein>
    <recommendedName>
        <fullName evidence="4">UBX domain-containing protein 4</fullName>
    </recommendedName>
    <alternativeName>
        <fullName evidence="5">UBX domain-containing protein 2</fullName>
    </alternativeName>
</protein>
<feature type="region of interest" description="Disordered" evidence="7">
    <location>
        <begin position="220"/>
        <end position="244"/>
    </location>
</feature>
<dbReference type="AlphaFoldDB" id="A0A6J2KPJ7"/>
<evidence type="ECO:0000256" key="6">
    <source>
        <dbReference type="ARBA" id="ARBA00046062"/>
    </source>
</evidence>
<reference evidence="10" key="1">
    <citation type="submission" date="2025-08" db="UniProtKB">
        <authorList>
            <consortium name="RefSeq"/>
        </authorList>
    </citation>
    <scope>IDENTIFICATION</scope>
    <source>
        <tissue evidence="10">Silk gland</tissue>
    </source>
</reference>
<evidence type="ECO:0000256" key="1">
    <source>
        <dbReference type="ARBA" id="ARBA00004406"/>
    </source>
</evidence>
<dbReference type="SMART" id="SM00166">
    <property type="entry name" value="UBX"/>
    <property type="match status" value="1"/>
</dbReference>
<name>A0A6J2KPJ7_BOMMA</name>
<feature type="region of interest" description="Disordered" evidence="7">
    <location>
        <begin position="279"/>
        <end position="325"/>
    </location>
</feature>
<dbReference type="PANTHER" id="PTHR46424:SF1">
    <property type="entry name" value="UBX DOMAIN-CONTAINING PROTEIN 4"/>
    <property type="match status" value="1"/>
</dbReference>
<evidence type="ECO:0000256" key="5">
    <source>
        <dbReference type="ARBA" id="ARBA00041575"/>
    </source>
</evidence>
<organism evidence="9 10">
    <name type="scientific">Bombyx mandarina</name>
    <name type="common">Wild silk moth</name>
    <name type="synonym">Wild silkworm</name>
    <dbReference type="NCBI Taxonomy" id="7092"/>
    <lineage>
        <taxon>Eukaryota</taxon>
        <taxon>Metazoa</taxon>
        <taxon>Ecdysozoa</taxon>
        <taxon>Arthropoda</taxon>
        <taxon>Hexapoda</taxon>
        <taxon>Insecta</taxon>
        <taxon>Pterygota</taxon>
        <taxon>Neoptera</taxon>
        <taxon>Endopterygota</taxon>
        <taxon>Lepidoptera</taxon>
        <taxon>Glossata</taxon>
        <taxon>Ditrysia</taxon>
        <taxon>Bombycoidea</taxon>
        <taxon>Bombycidae</taxon>
        <taxon>Bombycinae</taxon>
        <taxon>Bombyx</taxon>
    </lineage>
</organism>
<dbReference type="Gene3D" id="3.10.20.90">
    <property type="entry name" value="Phosphatidylinositol 3-kinase Catalytic Subunit, Chain A, domain 1"/>
    <property type="match status" value="1"/>
</dbReference>
<feature type="compositionally biased region" description="Pro residues" evidence="7">
    <location>
        <begin position="295"/>
        <end position="307"/>
    </location>
</feature>
<comment type="subunit">
    <text evidence="3">Directly interacts with VCP. Interacts with UBQLN1. Forms a complex with VCP and UBQLN1.</text>
</comment>
<feature type="compositionally biased region" description="Polar residues" evidence="7">
    <location>
        <begin position="474"/>
        <end position="488"/>
    </location>
</feature>
<keyword evidence="9" id="KW-1185">Reference proteome</keyword>
<dbReference type="SUPFAM" id="SSF52833">
    <property type="entry name" value="Thioredoxin-like"/>
    <property type="match status" value="1"/>
</dbReference>
<evidence type="ECO:0000313" key="10">
    <source>
        <dbReference type="RefSeq" id="XP_028042887.1"/>
    </source>
</evidence>
<feature type="compositionally biased region" description="Low complexity" evidence="7">
    <location>
        <begin position="167"/>
        <end position="180"/>
    </location>
</feature>
<evidence type="ECO:0000256" key="3">
    <source>
        <dbReference type="ARBA" id="ARBA00038812"/>
    </source>
</evidence>
<dbReference type="GeneID" id="114252561"/>
<feature type="compositionally biased region" description="Pro residues" evidence="7">
    <location>
        <begin position="439"/>
        <end position="448"/>
    </location>
</feature>
<dbReference type="OrthoDB" id="2445133at2759"/>
<dbReference type="InterPro" id="IPR001012">
    <property type="entry name" value="UBX_dom"/>
</dbReference>
<evidence type="ECO:0000256" key="7">
    <source>
        <dbReference type="SAM" id="MobiDB-lite"/>
    </source>
</evidence>
<dbReference type="PANTHER" id="PTHR46424">
    <property type="entry name" value="UBX DOMAIN-CONTAINING PROTEIN 4"/>
    <property type="match status" value="1"/>
</dbReference>
<dbReference type="RefSeq" id="XP_028042887.1">
    <property type="nucleotide sequence ID" value="XM_028187086.1"/>
</dbReference>
<dbReference type="GO" id="GO:0005789">
    <property type="term" value="C:endoplasmic reticulum membrane"/>
    <property type="evidence" value="ECO:0007669"/>
    <property type="project" value="UniProtKB-SubCell"/>
</dbReference>
<keyword evidence="2" id="KW-0834">Unfolded protein response</keyword>
<feature type="region of interest" description="Disordered" evidence="7">
    <location>
        <begin position="439"/>
        <end position="488"/>
    </location>
</feature>
<accession>A0A6J2KPJ7</accession>